<gene>
    <name evidence="1" type="ORF">F7R15_04130</name>
</gene>
<dbReference type="AlphaFoldDB" id="A0A6H9RJE1"/>
<evidence type="ECO:0000313" key="1">
    <source>
        <dbReference type="EMBL" id="KAB0488031.1"/>
    </source>
</evidence>
<name>A0A6H9RJE1_PSERE</name>
<sequence length="48" mass="5741">MQYNWADYIERRRPMIARWSDRIQEAARGNLSVSAMTENQDRKIVSIL</sequence>
<reference evidence="1 2" key="1">
    <citation type="submission" date="2019-09" db="EMBL/GenBank/DDBJ databases">
        <title>Draft genome sequences of 48 bacterial type strains from the CCUG.</title>
        <authorList>
            <person name="Tunovic T."/>
            <person name="Pineiro-Iglesias B."/>
            <person name="Unosson C."/>
            <person name="Inganas E."/>
            <person name="Ohlen M."/>
            <person name="Cardew S."/>
            <person name="Jensie-Markopoulos S."/>
            <person name="Salva-Serra F."/>
            <person name="Jaen-Luchoro D."/>
            <person name="Karlsson R."/>
            <person name="Svensson-Stadler L."/>
            <person name="Chun J."/>
            <person name="Moore E."/>
        </authorList>
    </citation>
    <scope>NUCLEOTIDE SEQUENCE [LARGE SCALE GENOMIC DNA]</scope>
    <source>
        <strain evidence="1 2">CCUG 53116</strain>
    </source>
</reference>
<protein>
    <submittedName>
        <fullName evidence="1">Integrase</fullName>
    </submittedName>
</protein>
<organism evidence="1 2">
    <name type="scientific">Pseudomonas reinekei</name>
    <dbReference type="NCBI Taxonomy" id="395598"/>
    <lineage>
        <taxon>Bacteria</taxon>
        <taxon>Pseudomonadati</taxon>
        <taxon>Pseudomonadota</taxon>
        <taxon>Gammaproteobacteria</taxon>
        <taxon>Pseudomonadales</taxon>
        <taxon>Pseudomonadaceae</taxon>
        <taxon>Pseudomonas</taxon>
    </lineage>
</organism>
<accession>A0A6H9RJE1</accession>
<dbReference type="Proteomes" id="UP000460142">
    <property type="component" value="Unassembled WGS sequence"/>
</dbReference>
<evidence type="ECO:0000313" key="2">
    <source>
        <dbReference type="Proteomes" id="UP000460142"/>
    </source>
</evidence>
<comment type="caution">
    <text evidence="1">The sequence shown here is derived from an EMBL/GenBank/DDBJ whole genome shotgun (WGS) entry which is preliminary data.</text>
</comment>
<dbReference type="OrthoDB" id="9795573at2"/>
<dbReference type="EMBL" id="VZPS01000002">
    <property type="protein sequence ID" value="KAB0488031.1"/>
    <property type="molecule type" value="Genomic_DNA"/>
</dbReference>
<proteinExistence type="predicted"/>